<evidence type="ECO:0000313" key="2">
    <source>
        <dbReference type="Proteomes" id="UP000193420"/>
    </source>
</evidence>
<reference evidence="2" key="1">
    <citation type="submission" date="2017-04" db="EMBL/GenBank/DDBJ databases">
        <authorList>
            <person name="Varghese N."/>
            <person name="Submissions S."/>
        </authorList>
    </citation>
    <scope>NUCLEOTIDE SEQUENCE [LARGE SCALE GENOMIC DNA]</scope>
    <source>
        <strain evidence="2">DSM 19835</strain>
    </source>
</reference>
<dbReference type="Proteomes" id="UP000193420">
    <property type="component" value="Unassembled WGS sequence"/>
</dbReference>
<dbReference type="InterPro" id="IPR048012">
    <property type="entry name" value="BfmA-like_N"/>
</dbReference>
<sequence>MERNVKRKNTFSAISINRITAERFREYSKTVAKSHSDTIDTMIDFFEKANITPKSQVISSFIKYQVYLDGRFDYIEQLLRDLERKYLKPTHDILKSLFDGVAPKKKEKQQPLLLNRNTIKMTKEEWRMEEEVVPIAKYNEAVRGRDEDRKKFREVLRKISIVEPTFGKPYFRVELEADELERLKREYLGRYIY</sequence>
<dbReference type="EMBL" id="FXAO01000007">
    <property type="protein sequence ID" value="SMG45045.1"/>
    <property type="molecule type" value="Genomic_DNA"/>
</dbReference>
<proteinExistence type="predicted"/>
<accession>A0A1X7KU50</accession>
<dbReference type="OrthoDB" id="1441069at2"/>
<gene>
    <name evidence="1" type="ORF">SAMN03080602_03397</name>
</gene>
<protein>
    <submittedName>
        <fullName evidence="1">Uncharacterized protein</fullName>
    </submittedName>
</protein>
<dbReference type="AlphaFoldDB" id="A0A1X7KU50"/>
<name>A0A1X7KU50_9FLAO</name>
<dbReference type="STRING" id="188872.SAMN03080602_03397"/>
<dbReference type="NCBIfam" id="NF041200">
    <property type="entry name" value="mob_BfmA_Nterm"/>
    <property type="match status" value="1"/>
</dbReference>
<keyword evidence="2" id="KW-1185">Reference proteome</keyword>
<dbReference type="RefSeq" id="WP_139827266.1">
    <property type="nucleotide sequence ID" value="NZ_FXAO01000007.1"/>
</dbReference>
<organism evidence="1 2">
    <name type="scientific">Arenibacter troitsensis</name>
    <dbReference type="NCBI Taxonomy" id="188872"/>
    <lineage>
        <taxon>Bacteria</taxon>
        <taxon>Pseudomonadati</taxon>
        <taxon>Bacteroidota</taxon>
        <taxon>Flavobacteriia</taxon>
        <taxon>Flavobacteriales</taxon>
        <taxon>Flavobacteriaceae</taxon>
        <taxon>Arenibacter</taxon>
    </lineage>
</organism>
<evidence type="ECO:0000313" key="1">
    <source>
        <dbReference type="EMBL" id="SMG45045.1"/>
    </source>
</evidence>